<evidence type="ECO:0000313" key="3">
    <source>
        <dbReference type="EMBL" id="SFC92959.1"/>
    </source>
</evidence>
<dbReference type="Proteomes" id="UP000199207">
    <property type="component" value="Unassembled WGS sequence"/>
</dbReference>
<accession>A0A1I1N5R5</accession>
<keyword evidence="4" id="KW-1185">Reference proteome</keyword>
<dbReference type="InterPro" id="IPR023753">
    <property type="entry name" value="FAD/NAD-binding_dom"/>
</dbReference>
<evidence type="ECO:0000256" key="1">
    <source>
        <dbReference type="SAM" id="MobiDB-lite"/>
    </source>
</evidence>
<name>A0A1I1N5R5_9ACTN</name>
<dbReference type="AlphaFoldDB" id="A0A1I1N5R5"/>
<evidence type="ECO:0000259" key="2">
    <source>
        <dbReference type="Pfam" id="PF07992"/>
    </source>
</evidence>
<feature type="domain" description="FAD/NAD(P)-binding" evidence="2">
    <location>
        <begin position="5"/>
        <end position="312"/>
    </location>
</feature>
<protein>
    <submittedName>
        <fullName evidence="3">Sulfide:quinone oxidoreductase</fullName>
    </submittedName>
</protein>
<dbReference type="EMBL" id="FOLM01000007">
    <property type="protein sequence ID" value="SFC92959.1"/>
    <property type="molecule type" value="Genomic_DNA"/>
</dbReference>
<dbReference type="Gene3D" id="3.50.50.60">
    <property type="entry name" value="FAD/NAD(P)-binding domain"/>
    <property type="match status" value="2"/>
</dbReference>
<dbReference type="RefSeq" id="WP_093839336.1">
    <property type="nucleotide sequence ID" value="NZ_FOLM01000007.1"/>
</dbReference>
<dbReference type="PANTHER" id="PTHR43755">
    <property type="match status" value="1"/>
</dbReference>
<reference evidence="3 4" key="1">
    <citation type="submission" date="2016-10" db="EMBL/GenBank/DDBJ databases">
        <authorList>
            <person name="de Groot N.N."/>
        </authorList>
    </citation>
    <scope>NUCLEOTIDE SEQUENCE [LARGE SCALE GENOMIC DNA]</scope>
    <source>
        <strain evidence="3 4">CGMCC 4.5739</strain>
    </source>
</reference>
<dbReference type="SUPFAM" id="SSF51905">
    <property type="entry name" value="FAD/NAD(P)-binding domain"/>
    <property type="match status" value="2"/>
</dbReference>
<dbReference type="InterPro" id="IPR052541">
    <property type="entry name" value="SQRD"/>
</dbReference>
<dbReference type="PANTHER" id="PTHR43755:SF1">
    <property type="entry name" value="FAD-DEPENDENT PYRIDINE NUCLEOTIDE-DISULPHIDE OXIDOREDUCTASE"/>
    <property type="match status" value="1"/>
</dbReference>
<feature type="region of interest" description="Disordered" evidence="1">
    <location>
        <begin position="350"/>
        <end position="397"/>
    </location>
</feature>
<organism evidence="3 4">
    <name type="scientific">Streptomyces aidingensis</name>
    <dbReference type="NCBI Taxonomy" id="910347"/>
    <lineage>
        <taxon>Bacteria</taxon>
        <taxon>Bacillati</taxon>
        <taxon>Actinomycetota</taxon>
        <taxon>Actinomycetes</taxon>
        <taxon>Kitasatosporales</taxon>
        <taxon>Streptomycetaceae</taxon>
        <taxon>Streptomyces</taxon>
    </lineage>
</organism>
<dbReference type="STRING" id="910347.SAMN05421773_107239"/>
<dbReference type="InterPro" id="IPR036188">
    <property type="entry name" value="FAD/NAD-bd_sf"/>
</dbReference>
<dbReference type="Pfam" id="PF07992">
    <property type="entry name" value="Pyr_redox_2"/>
    <property type="match status" value="1"/>
</dbReference>
<evidence type="ECO:0000313" key="4">
    <source>
        <dbReference type="Proteomes" id="UP000199207"/>
    </source>
</evidence>
<sequence length="397" mass="41914">MAQRDIVVLGGGFGGLSTVRELQRHLPASDRITLIDRTGDQFQGLSLLWLMRGWRQPEDVRVVPTARALGRARRVTAEVTALDLQGRTVRTSGGDFGYDALVLALGARNDTAALPGLDQALAAGSAAHYYSAEAAVDAHARLRAVRSGRVVVLVSAIPYRCPAAPYEGALLAGCLLSETGARDSVALDVFTPEPQPMPVAGPVVGQAVVSLLEAQKIGFHPGHQAERVDAAAREVVFADGTRAPFDLLLVVPPHRPPEPVAAAGFSPAGWVPVDAHTLRTQDDRVWAMGDNAAITLTNGKPLPKAAVFARGQAEAVAAGIARELGHDAPEPYFTGHGHCYIETGGRKAAKGEGDFYHPDGPQVAMSEPSEELHREKGREESGWLELWSANGSAAPAG</sequence>
<proteinExistence type="predicted"/>
<gene>
    <name evidence="3" type="ORF">SAMN05421773_107239</name>
</gene>
<feature type="compositionally biased region" description="Basic and acidic residues" evidence="1">
    <location>
        <begin position="370"/>
        <end position="381"/>
    </location>
</feature>
<dbReference type="GO" id="GO:0016491">
    <property type="term" value="F:oxidoreductase activity"/>
    <property type="evidence" value="ECO:0007669"/>
    <property type="project" value="InterPro"/>
</dbReference>
<dbReference type="OrthoDB" id="9802771at2"/>